<organism evidence="1">
    <name type="scientific">viral metagenome</name>
    <dbReference type="NCBI Taxonomy" id="1070528"/>
    <lineage>
        <taxon>unclassified sequences</taxon>
        <taxon>metagenomes</taxon>
        <taxon>organismal metagenomes</taxon>
    </lineage>
</organism>
<gene>
    <name evidence="1" type="ORF">MM415B04111_0014</name>
</gene>
<dbReference type="AlphaFoldDB" id="A0A6M3LLX7"/>
<reference evidence="1" key="1">
    <citation type="submission" date="2020-03" db="EMBL/GenBank/DDBJ databases">
        <title>The deep terrestrial virosphere.</title>
        <authorList>
            <person name="Holmfeldt K."/>
            <person name="Nilsson E."/>
            <person name="Simone D."/>
            <person name="Lopez-Fernandez M."/>
            <person name="Wu X."/>
            <person name="de Brujin I."/>
            <person name="Lundin D."/>
            <person name="Andersson A."/>
            <person name="Bertilsson S."/>
            <person name="Dopson M."/>
        </authorList>
    </citation>
    <scope>NUCLEOTIDE SEQUENCE</scope>
    <source>
        <strain evidence="1">MM415B04111</strain>
    </source>
</reference>
<proteinExistence type="predicted"/>
<evidence type="ECO:0000313" key="1">
    <source>
        <dbReference type="EMBL" id="QJA93815.1"/>
    </source>
</evidence>
<sequence length="129" mass="14936">METGNAGKKLPGTKAEAYRLIQEVALVKDKYCQRPGCGRSADCGHHVFPGRGKLATDFLHEAVISVCTQDHTGWAHNKPKEFKQFMIERLGEDRYYELRRLSYEHVEAMDYGEICERLRNELRTYRRGT</sequence>
<accession>A0A6M3LLX7</accession>
<dbReference type="EMBL" id="MT143179">
    <property type="protein sequence ID" value="QJA93815.1"/>
    <property type="molecule type" value="Genomic_DNA"/>
</dbReference>
<protein>
    <submittedName>
        <fullName evidence="1">Uncharacterized protein</fullName>
    </submittedName>
</protein>
<name>A0A6M3LLX7_9ZZZZ</name>